<keyword evidence="5" id="KW-0547">Nucleotide-binding</keyword>
<dbReference type="PANTHER" id="PTHR43553">
    <property type="entry name" value="HEAVY METAL TRANSPORTER"/>
    <property type="match status" value="1"/>
</dbReference>
<proteinExistence type="inferred from homology"/>
<dbReference type="InterPro" id="IPR003593">
    <property type="entry name" value="AAA+_ATPase"/>
</dbReference>
<dbReference type="PANTHER" id="PTHR43553:SF26">
    <property type="entry name" value="ABC TRANSPORTER ATP-BINDING PROTEIN BC_2655-RELATED"/>
    <property type="match status" value="1"/>
</dbReference>
<dbReference type="InterPro" id="IPR027417">
    <property type="entry name" value="P-loop_NTPase"/>
</dbReference>
<comment type="caution">
    <text evidence="10">The sequence shown here is derived from an EMBL/GenBank/DDBJ whole genome shotgun (WGS) entry which is preliminary data.</text>
</comment>
<dbReference type="GO" id="GO:0042626">
    <property type="term" value="F:ATPase-coupled transmembrane transporter activity"/>
    <property type="evidence" value="ECO:0007669"/>
    <property type="project" value="TreeGrafter"/>
</dbReference>
<dbReference type="InterPro" id="IPR003439">
    <property type="entry name" value="ABC_transporter-like_ATP-bd"/>
</dbReference>
<evidence type="ECO:0000256" key="5">
    <source>
        <dbReference type="ARBA" id="ARBA00022741"/>
    </source>
</evidence>
<evidence type="ECO:0000256" key="3">
    <source>
        <dbReference type="ARBA" id="ARBA00022448"/>
    </source>
</evidence>
<comment type="similarity">
    <text evidence="2">Belongs to the ABC transporter superfamily.</text>
</comment>
<dbReference type="Proteomes" id="UP000007652">
    <property type="component" value="Unassembled WGS sequence"/>
</dbReference>
<sequence>MIKIKDLTYYYPETSRPALENINLTINEGDFVLIVGPSGCGKSTILRAINGLIPNFYGGKIKGEVLVKNKNIKDISKKELFKTVGFIFQDPEKQSVYNTIEREIAFGMENLNMDITRMKKNIAEVSNLFNLDFIKEKSINNISGGERQKVEIASVVAMDPEVILLDEPTSQLDPISADEILNAINKLNKDMGKTIILVEQRLDKSFDMADKILIMQNGRITNEIGKDEINIYIDKINFLPKVSIIFKEAGFKAVPLNIKEAKKIIANKNVPNKRDSNIKSFKDEILKVEDLYFEYSPNRPILKNINFNLHKGEVLGIMGHNGAGKTTLSKILVGLIKKFKGKIILNGKEIERLNDVERVKSIGYLAQNPTLYFGRDTVFDEVSYSLRNIGDFDREKLIELLKKFDLYGIMDKNPRDLSGGQKQRLAIACTVVTKPDILILDEPTRGIDIYHKIEIGNFIKEYASLGKSVIIITHDSDFVGDFCDSTMIMHQGEIVAHGKTLDILYDAIYYSPQISRIFKDKIKVVNSKEGIEILKRITNY</sequence>
<keyword evidence="8" id="KW-0472">Membrane</keyword>
<dbReference type="AlphaFoldDB" id="I7J6F4"/>
<dbReference type="GO" id="GO:0016887">
    <property type="term" value="F:ATP hydrolysis activity"/>
    <property type="evidence" value="ECO:0007669"/>
    <property type="project" value="InterPro"/>
</dbReference>
<reference evidence="10 11" key="1">
    <citation type="journal article" date="2011" name="J. Bacteriol.">
        <title>Draft genome sequence of Caloramator australicus strain RC3T, a thermoanaerobe from the Great Artesian Basin of Australia.</title>
        <authorList>
            <person name="Ogg C.D."/>
            <person name="Patel B.K.C."/>
        </authorList>
    </citation>
    <scope>NUCLEOTIDE SEQUENCE [LARGE SCALE GENOMIC DNA]</scope>
    <source>
        <strain evidence="10 11">RC3</strain>
    </source>
</reference>
<evidence type="ECO:0000256" key="6">
    <source>
        <dbReference type="ARBA" id="ARBA00022840"/>
    </source>
</evidence>
<keyword evidence="3" id="KW-0813">Transport</keyword>
<accession>I7J6F4</accession>
<dbReference type="NCBIfam" id="NF010167">
    <property type="entry name" value="PRK13648.1"/>
    <property type="match status" value="2"/>
</dbReference>
<evidence type="ECO:0000313" key="10">
    <source>
        <dbReference type="EMBL" id="CCJ34454.1"/>
    </source>
</evidence>
<keyword evidence="6" id="KW-0067">ATP-binding</keyword>
<evidence type="ECO:0000313" key="11">
    <source>
        <dbReference type="Proteomes" id="UP000007652"/>
    </source>
</evidence>
<gene>
    <name evidence="10" type="ORF">CAAU_2371</name>
</gene>
<dbReference type="GO" id="GO:0043190">
    <property type="term" value="C:ATP-binding cassette (ABC) transporter complex"/>
    <property type="evidence" value="ECO:0007669"/>
    <property type="project" value="TreeGrafter"/>
</dbReference>
<name>I7J6F4_9CLOT</name>
<comment type="subcellular location">
    <subcellularLocation>
        <location evidence="1">Cell membrane</location>
        <topology evidence="1">Peripheral membrane protein</topology>
    </subcellularLocation>
</comment>
<dbReference type="InterPro" id="IPR017871">
    <property type="entry name" value="ABC_transporter-like_CS"/>
</dbReference>
<dbReference type="SMART" id="SM00382">
    <property type="entry name" value="AAA"/>
    <property type="match status" value="2"/>
</dbReference>
<evidence type="ECO:0000259" key="9">
    <source>
        <dbReference type="PROSITE" id="PS50893"/>
    </source>
</evidence>
<dbReference type="EMBL" id="CAKP01000125">
    <property type="protein sequence ID" value="CCJ34454.1"/>
    <property type="molecule type" value="Genomic_DNA"/>
</dbReference>
<evidence type="ECO:0000256" key="2">
    <source>
        <dbReference type="ARBA" id="ARBA00005417"/>
    </source>
</evidence>
<dbReference type="Gene3D" id="3.40.50.300">
    <property type="entry name" value="P-loop containing nucleotide triphosphate hydrolases"/>
    <property type="match status" value="2"/>
</dbReference>
<dbReference type="InterPro" id="IPR015856">
    <property type="entry name" value="ABC_transpr_CbiO/EcfA_su"/>
</dbReference>
<dbReference type="GO" id="GO:0005524">
    <property type="term" value="F:ATP binding"/>
    <property type="evidence" value="ECO:0007669"/>
    <property type="project" value="UniProtKB-KW"/>
</dbReference>
<keyword evidence="11" id="KW-1185">Reference proteome</keyword>
<protein>
    <submittedName>
        <fullName evidence="10">ABC transporter related</fullName>
    </submittedName>
</protein>
<evidence type="ECO:0000256" key="8">
    <source>
        <dbReference type="ARBA" id="ARBA00023136"/>
    </source>
</evidence>
<evidence type="ECO:0000256" key="4">
    <source>
        <dbReference type="ARBA" id="ARBA00022475"/>
    </source>
</evidence>
<dbReference type="eggNOG" id="COG0488">
    <property type="taxonomic scope" value="Bacteria"/>
</dbReference>
<keyword evidence="4" id="KW-1003">Cell membrane</keyword>
<dbReference type="InterPro" id="IPR050095">
    <property type="entry name" value="ECF_ABC_transporter_ATP-bd"/>
</dbReference>
<evidence type="ECO:0000256" key="7">
    <source>
        <dbReference type="ARBA" id="ARBA00022967"/>
    </source>
</evidence>
<evidence type="ECO:0000256" key="1">
    <source>
        <dbReference type="ARBA" id="ARBA00004202"/>
    </source>
</evidence>
<keyword evidence="7" id="KW-1278">Translocase</keyword>
<dbReference type="Pfam" id="PF00005">
    <property type="entry name" value="ABC_tran"/>
    <property type="match status" value="2"/>
</dbReference>
<dbReference type="STRING" id="857293.CAAU_2371"/>
<dbReference type="PROSITE" id="PS50893">
    <property type="entry name" value="ABC_TRANSPORTER_2"/>
    <property type="match status" value="2"/>
</dbReference>
<organism evidence="10 11">
    <name type="scientific">Caloramator australicus RC3</name>
    <dbReference type="NCBI Taxonomy" id="857293"/>
    <lineage>
        <taxon>Bacteria</taxon>
        <taxon>Bacillati</taxon>
        <taxon>Bacillota</taxon>
        <taxon>Clostridia</taxon>
        <taxon>Eubacteriales</taxon>
        <taxon>Clostridiaceae</taxon>
        <taxon>Caloramator</taxon>
    </lineage>
</organism>
<dbReference type="PROSITE" id="PS00211">
    <property type="entry name" value="ABC_TRANSPORTER_1"/>
    <property type="match status" value="2"/>
</dbReference>
<dbReference type="CDD" id="cd03225">
    <property type="entry name" value="ABC_cobalt_CbiO_domain1"/>
    <property type="match status" value="1"/>
</dbReference>
<feature type="domain" description="ABC transporter" evidence="9">
    <location>
        <begin position="2"/>
        <end position="242"/>
    </location>
</feature>
<dbReference type="CDD" id="cd03226">
    <property type="entry name" value="ABC_cobalt_CbiO_domain2"/>
    <property type="match status" value="1"/>
</dbReference>
<dbReference type="SUPFAM" id="SSF52540">
    <property type="entry name" value="P-loop containing nucleoside triphosphate hydrolases"/>
    <property type="match status" value="2"/>
</dbReference>
<feature type="domain" description="ABC transporter" evidence="9">
    <location>
        <begin position="286"/>
        <end position="516"/>
    </location>
</feature>